<organism evidence="2 3">
    <name type="scientific">Undibacter mobilis</name>
    <dbReference type="NCBI Taxonomy" id="2292256"/>
    <lineage>
        <taxon>Bacteria</taxon>
        <taxon>Pseudomonadati</taxon>
        <taxon>Pseudomonadota</taxon>
        <taxon>Alphaproteobacteria</taxon>
        <taxon>Hyphomicrobiales</taxon>
        <taxon>Nitrobacteraceae</taxon>
        <taxon>Undibacter</taxon>
    </lineage>
</organism>
<evidence type="ECO:0000256" key="1">
    <source>
        <dbReference type="SAM" id="MobiDB-lite"/>
    </source>
</evidence>
<evidence type="ECO:0000313" key="3">
    <source>
        <dbReference type="Proteomes" id="UP000263993"/>
    </source>
</evidence>
<feature type="region of interest" description="Disordered" evidence="1">
    <location>
        <begin position="120"/>
        <end position="139"/>
    </location>
</feature>
<name>A0A371B1L0_9BRAD</name>
<dbReference type="Pfam" id="PF02620">
    <property type="entry name" value="YceD"/>
    <property type="match status" value="1"/>
</dbReference>
<reference evidence="3" key="1">
    <citation type="submission" date="2018-08" db="EMBL/GenBank/DDBJ databases">
        <authorList>
            <person name="Kim S.-J."/>
            <person name="Jung G.-Y."/>
        </authorList>
    </citation>
    <scope>NUCLEOTIDE SEQUENCE [LARGE SCALE GENOMIC DNA]</scope>
    <source>
        <strain evidence="3">GY_H</strain>
    </source>
</reference>
<accession>A0A371B1L0</accession>
<gene>
    <name evidence="2" type="ORF">DXH78_19155</name>
</gene>
<comment type="caution">
    <text evidence="2">The sequence shown here is derived from an EMBL/GenBank/DDBJ whole genome shotgun (WGS) entry which is preliminary data.</text>
</comment>
<dbReference type="OrthoDB" id="8443793at2"/>
<dbReference type="InterPro" id="IPR003772">
    <property type="entry name" value="YceD"/>
</dbReference>
<proteinExistence type="predicted"/>
<dbReference type="AlphaFoldDB" id="A0A371B1L0"/>
<protein>
    <submittedName>
        <fullName evidence="2">DUF177 domain-containing protein</fullName>
    </submittedName>
</protein>
<dbReference type="RefSeq" id="WP_115518861.1">
    <property type="nucleotide sequence ID" value="NZ_QRGO01000003.1"/>
</dbReference>
<keyword evidence="3" id="KW-1185">Reference proteome</keyword>
<feature type="compositionally biased region" description="Basic and acidic residues" evidence="1">
    <location>
        <begin position="124"/>
        <end position="133"/>
    </location>
</feature>
<sequence>MSKKSGPPRGSQQAVAGITEVVPWSVPVTLDQIPETGLHRAIEASEAVCDAIARLASLRNVAGLGATFDLTRRGGKVEVTGRVRARVGQTCVVSLEPMETDIDEAIDLTFAPPPAGAVLADEGASERPHKAGEETPEPLLGNSIDLGAIAAEFLVLAIDPYPRKEGAEFAPPAVEETGNKPFAALAALQKEPGKRNN</sequence>
<evidence type="ECO:0000313" key="2">
    <source>
        <dbReference type="EMBL" id="RDV01343.1"/>
    </source>
</evidence>
<dbReference type="EMBL" id="QRGO01000003">
    <property type="protein sequence ID" value="RDV01343.1"/>
    <property type="molecule type" value="Genomic_DNA"/>
</dbReference>
<dbReference type="Proteomes" id="UP000263993">
    <property type="component" value="Unassembled WGS sequence"/>
</dbReference>